<name>A0AAD4IYI9_PERFH</name>
<sequence length="650" mass="73673">MTKGELVESSGDESYCGSEDEAGNADDFGLSSREDINYVPESESDTDDGLSDTELASDDEEYIDARIRNNIYKMNEKQIPIRSHNVRIDFTSDYEDSNGEIDSDSSEESMDEGSGKRKKMVRTTYDPKCDHKELQLQIGMRFDNAYQCKHAIQTISLEHGYPIHFTRSNKHQCEASCIPKCGWGCYGSFVKRDRVFILKRVSLKHTCPREIHNKQATAEWIANEYLETFRERPHTTIKELELDIMKRFACQVSRWRLYRARWKALTKLRGTLTDHYAKVRNYVAELLRVDPEGRSTYLAKYKLALEDLKAEDEAAYLDFLNREPQRFCKAYISTFPLCDTIVNNVSETFNGFILQAREKPLTEMLEAIRKQLMLRQYTKLAAISGVTDRLCPKIHEKLEDLKLESRHCTCTPALQGKFEVCHRQNQFIVDMPGKKCSCRAWDLTGIPCIHAISAITFLKEEPSDFVSECYTVMKYIEAYKYGIEPTNGPTMWPHADGYPVLPPLVRKMPGRPKKKRKRGVEEKECLSQTKLHRFGMQMTCRRCLQVGHNKRTCKNEAVNIPSTTRVRSGFGIMEFAGTGNIYARMPGDNRVRHLNSVFEPGFNSRGRGGTRGRGASRGRGAGPTLGNGSGSTSGHGGGSTSGHAGGVLQT</sequence>
<evidence type="ECO:0000256" key="4">
    <source>
        <dbReference type="PROSITE-ProRule" id="PRU00325"/>
    </source>
</evidence>
<dbReference type="InterPro" id="IPR006564">
    <property type="entry name" value="Znf_PMZ"/>
</dbReference>
<evidence type="ECO:0000256" key="1">
    <source>
        <dbReference type="ARBA" id="ARBA00022723"/>
    </source>
</evidence>
<organism evidence="7 8">
    <name type="scientific">Perilla frutescens var. hirtella</name>
    <name type="common">Perilla citriodora</name>
    <name type="synonym">Perilla setoyensis</name>
    <dbReference type="NCBI Taxonomy" id="608512"/>
    <lineage>
        <taxon>Eukaryota</taxon>
        <taxon>Viridiplantae</taxon>
        <taxon>Streptophyta</taxon>
        <taxon>Embryophyta</taxon>
        <taxon>Tracheophyta</taxon>
        <taxon>Spermatophyta</taxon>
        <taxon>Magnoliopsida</taxon>
        <taxon>eudicotyledons</taxon>
        <taxon>Gunneridae</taxon>
        <taxon>Pentapetalae</taxon>
        <taxon>asterids</taxon>
        <taxon>lamiids</taxon>
        <taxon>Lamiales</taxon>
        <taxon>Lamiaceae</taxon>
        <taxon>Nepetoideae</taxon>
        <taxon>Elsholtzieae</taxon>
        <taxon>Perilla</taxon>
    </lineage>
</organism>
<dbReference type="Proteomes" id="UP001190926">
    <property type="component" value="Unassembled WGS sequence"/>
</dbReference>
<dbReference type="EMBL" id="SDAM02000709">
    <property type="protein sequence ID" value="KAH6823654.1"/>
    <property type="molecule type" value="Genomic_DNA"/>
</dbReference>
<dbReference type="SMART" id="SM00575">
    <property type="entry name" value="ZnF_PMZ"/>
    <property type="match status" value="1"/>
</dbReference>
<dbReference type="Pfam" id="PF04434">
    <property type="entry name" value="SWIM"/>
    <property type="match status" value="1"/>
</dbReference>
<feature type="compositionally biased region" description="Acidic residues" evidence="5">
    <location>
        <begin position="42"/>
        <end position="57"/>
    </location>
</feature>
<dbReference type="AlphaFoldDB" id="A0AAD4IYI9"/>
<evidence type="ECO:0000313" key="8">
    <source>
        <dbReference type="Proteomes" id="UP001190926"/>
    </source>
</evidence>
<evidence type="ECO:0000256" key="2">
    <source>
        <dbReference type="ARBA" id="ARBA00022771"/>
    </source>
</evidence>
<feature type="region of interest" description="Disordered" evidence="5">
    <location>
        <begin position="1"/>
        <end position="57"/>
    </location>
</feature>
<keyword evidence="2 4" id="KW-0863">Zinc-finger</keyword>
<feature type="compositionally biased region" description="Gly residues" evidence="5">
    <location>
        <begin position="617"/>
        <end position="650"/>
    </location>
</feature>
<evidence type="ECO:0000256" key="5">
    <source>
        <dbReference type="SAM" id="MobiDB-lite"/>
    </source>
</evidence>
<evidence type="ECO:0000259" key="6">
    <source>
        <dbReference type="PROSITE" id="PS50966"/>
    </source>
</evidence>
<keyword evidence="8" id="KW-1185">Reference proteome</keyword>
<feature type="region of interest" description="Disordered" evidence="5">
    <location>
        <begin position="93"/>
        <end position="119"/>
    </location>
</feature>
<reference evidence="7 8" key="1">
    <citation type="journal article" date="2021" name="Nat. Commun.">
        <title>Incipient diploidization of the medicinal plant Perilla within 10,000 years.</title>
        <authorList>
            <person name="Zhang Y."/>
            <person name="Shen Q."/>
            <person name="Leng L."/>
            <person name="Zhang D."/>
            <person name="Chen S."/>
            <person name="Shi Y."/>
            <person name="Ning Z."/>
            <person name="Chen S."/>
        </authorList>
    </citation>
    <scope>NUCLEOTIDE SEQUENCE [LARGE SCALE GENOMIC DNA]</scope>
    <source>
        <strain evidence="8">cv. PC099</strain>
    </source>
</reference>
<feature type="domain" description="SWIM-type" evidence="6">
    <location>
        <begin position="427"/>
        <end position="459"/>
    </location>
</feature>
<keyword evidence="1" id="KW-0479">Metal-binding</keyword>
<dbReference type="GO" id="GO:0008270">
    <property type="term" value="F:zinc ion binding"/>
    <property type="evidence" value="ECO:0007669"/>
    <property type="project" value="UniProtKB-KW"/>
</dbReference>
<dbReference type="InterPro" id="IPR007527">
    <property type="entry name" value="Znf_SWIM"/>
</dbReference>
<gene>
    <name evidence="7" type="ORF">C2S53_000599</name>
</gene>
<keyword evidence="3" id="KW-0862">Zinc</keyword>
<feature type="compositionally biased region" description="Acidic residues" evidence="5">
    <location>
        <begin position="93"/>
        <end position="111"/>
    </location>
</feature>
<protein>
    <recommendedName>
        <fullName evidence="6">SWIM-type domain-containing protein</fullName>
    </recommendedName>
</protein>
<dbReference type="PROSITE" id="PS50966">
    <property type="entry name" value="ZF_SWIM"/>
    <property type="match status" value="1"/>
</dbReference>
<evidence type="ECO:0000313" key="7">
    <source>
        <dbReference type="EMBL" id="KAH6823654.1"/>
    </source>
</evidence>
<evidence type="ECO:0000256" key="3">
    <source>
        <dbReference type="ARBA" id="ARBA00022833"/>
    </source>
</evidence>
<dbReference type="PANTHER" id="PTHR31973">
    <property type="entry name" value="POLYPROTEIN, PUTATIVE-RELATED"/>
    <property type="match status" value="1"/>
</dbReference>
<feature type="region of interest" description="Disordered" evidence="5">
    <location>
        <begin position="599"/>
        <end position="650"/>
    </location>
</feature>
<proteinExistence type="predicted"/>
<accession>A0AAD4IYI9</accession>
<comment type="caution">
    <text evidence="7">The sequence shown here is derived from an EMBL/GenBank/DDBJ whole genome shotgun (WGS) entry which is preliminary data.</text>
</comment>
<dbReference type="PANTHER" id="PTHR31973:SF187">
    <property type="entry name" value="MUTATOR TRANSPOSASE MUDRA PROTEIN"/>
    <property type="match status" value="1"/>
</dbReference>